<accession>A0A1I7SU34</accession>
<sequence length="109" mass="12693">MPCCRGHVIEYISPTPSVYLGFFDPPRLDDVEIDLLIGGSILILLGLTINFILFVYNHFNEISTRKRALRLRDAMIIPPRCDSKGRELGMMTGRDWRDYFIREEPFVEE</sequence>
<feature type="transmembrane region" description="Helical" evidence="1">
    <location>
        <begin position="35"/>
        <end position="56"/>
    </location>
</feature>
<evidence type="ECO:0000313" key="2">
    <source>
        <dbReference type="EMBL" id="CAD5221026.1"/>
    </source>
</evidence>
<dbReference type="WBParaSite" id="BXY_1655500.1">
    <property type="protein sequence ID" value="BXY_1655500.1"/>
    <property type="gene ID" value="BXY_1655500"/>
</dbReference>
<proteinExistence type="predicted"/>
<evidence type="ECO:0000313" key="3">
    <source>
        <dbReference type="EMBL" id="CAG9107621.1"/>
    </source>
</evidence>
<protein>
    <submittedName>
        <fullName evidence="2">(pine wood nematode) hypothetical protein</fullName>
    </submittedName>
</protein>
<keyword evidence="1" id="KW-0472">Membrane</keyword>
<keyword evidence="5" id="KW-1185">Reference proteome</keyword>
<name>A0A1I7SU34_BURXY</name>
<keyword evidence="1" id="KW-0812">Transmembrane</keyword>
<dbReference type="Proteomes" id="UP000582659">
    <property type="component" value="Unassembled WGS sequence"/>
</dbReference>
<evidence type="ECO:0000256" key="1">
    <source>
        <dbReference type="SAM" id="Phobius"/>
    </source>
</evidence>
<organism evidence="4 6">
    <name type="scientific">Bursaphelenchus xylophilus</name>
    <name type="common">Pinewood nematode worm</name>
    <name type="synonym">Aphelenchoides xylophilus</name>
    <dbReference type="NCBI Taxonomy" id="6326"/>
    <lineage>
        <taxon>Eukaryota</taxon>
        <taxon>Metazoa</taxon>
        <taxon>Ecdysozoa</taxon>
        <taxon>Nematoda</taxon>
        <taxon>Chromadorea</taxon>
        <taxon>Rhabditida</taxon>
        <taxon>Tylenchina</taxon>
        <taxon>Tylenchomorpha</taxon>
        <taxon>Aphelenchoidea</taxon>
        <taxon>Aphelenchoididae</taxon>
        <taxon>Bursaphelenchus</taxon>
    </lineage>
</organism>
<gene>
    <name evidence="2" type="ORF">BXYJ_LOCUS6472</name>
</gene>
<evidence type="ECO:0000313" key="4">
    <source>
        <dbReference type="Proteomes" id="UP000095284"/>
    </source>
</evidence>
<reference evidence="3" key="2">
    <citation type="submission" date="2020-08" db="EMBL/GenBank/DDBJ databases">
        <authorList>
            <person name="Kikuchi T."/>
        </authorList>
    </citation>
    <scope>NUCLEOTIDE SEQUENCE</scope>
    <source>
        <strain evidence="2">Ka4C1</strain>
    </source>
</reference>
<keyword evidence="1" id="KW-1133">Transmembrane helix</keyword>
<reference evidence="6" key="1">
    <citation type="submission" date="2016-11" db="UniProtKB">
        <authorList>
            <consortium name="WormBaseParasite"/>
        </authorList>
    </citation>
    <scope>IDENTIFICATION</scope>
</reference>
<evidence type="ECO:0000313" key="6">
    <source>
        <dbReference type="WBParaSite" id="BXY_1655500.1"/>
    </source>
</evidence>
<dbReference type="EMBL" id="CAJFDI010000003">
    <property type="protein sequence ID" value="CAD5221026.1"/>
    <property type="molecule type" value="Genomic_DNA"/>
</dbReference>
<dbReference type="OrthoDB" id="5778800at2759"/>
<dbReference type="AlphaFoldDB" id="A0A1I7SU34"/>
<dbReference type="Proteomes" id="UP000659654">
    <property type="component" value="Unassembled WGS sequence"/>
</dbReference>
<dbReference type="EMBL" id="CAJFCV020000003">
    <property type="protein sequence ID" value="CAG9107621.1"/>
    <property type="molecule type" value="Genomic_DNA"/>
</dbReference>
<evidence type="ECO:0000313" key="5">
    <source>
        <dbReference type="Proteomes" id="UP000659654"/>
    </source>
</evidence>
<dbReference type="Proteomes" id="UP000095284">
    <property type="component" value="Unplaced"/>
</dbReference>